<proteinExistence type="predicted"/>
<sequence length="81" mass="9269">KMKIIGCGGNLASLLPSQDLLGSNVKDMFCLRRPLVDFTWTNTMCLQKVIFEVEWKKEGVSNSREGERTTFKGCRFDHERA</sequence>
<dbReference type="Pfam" id="PF07701">
    <property type="entry name" value="HNOBA"/>
    <property type="match status" value="1"/>
</dbReference>
<organism evidence="5">
    <name type="scientific">Arion vulgaris</name>
    <dbReference type="NCBI Taxonomy" id="1028688"/>
    <lineage>
        <taxon>Eukaryota</taxon>
        <taxon>Metazoa</taxon>
        <taxon>Spiralia</taxon>
        <taxon>Lophotrochozoa</taxon>
        <taxon>Mollusca</taxon>
        <taxon>Gastropoda</taxon>
        <taxon>Heterobranchia</taxon>
        <taxon>Euthyneura</taxon>
        <taxon>Panpulmonata</taxon>
        <taxon>Eupulmonata</taxon>
        <taxon>Stylommatophora</taxon>
        <taxon>Helicina</taxon>
        <taxon>Arionoidea</taxon>
        <taxon>Arionidae</taxon>
        <taxon>Arion</taxon>
    </lineage>
</organism>
<dbReference type="InterPro" id="IPR042463">
    <property type="entry name" value="HNOB_dom_associated_sf"/>
</dbReference>
<protein>
    <recommendedName>
        <fullName evidence="1">guanylate cyclase</fullName>
        <ecNumber evidence="1">4.6.1.2</ecNumber>
    </recommendedName>
</protein>
<evidence type="ECO:0000256" key="3">
    <source>
        <dbReference type="ARBA" id="ARBA00023293"/>
    </source>
</evidence>
<gene>
    <name evidence="5" type="primary">ORF77022</name>
</gene>
<dbReference type="AlphaFoldDB" id="A0A0B6ZR53"/>
<evidence type="ECO:0000259" key="4">
    <source>
        <dbReference type="Pfam" id="PF07701"/>
    </source>
</evidence>
<evidence type="ECO:0000256" key="1">
    <source>
        <dbReference type="ARBA" id="ARBA00012202"/>
    </source>
</evidence>
<dbReference type="EC" id="4.6.1.2" evidence="1"/>
<dbReference type="EMBL" id="HACG01024259">
    <property type="protein sequence ID" value="CEK71124.1"/>
    <property type="molecule type" value="Transcribed_RNA"/>
</dbReference>
<reference evidence="5" key="1">
    <citation type="submission" date="2014-12" db="EMBL/GenBank/DDBJ databases">
        <title>Insight into the proteome of Arion vulgaris.</title>
        <authorList>
            <person name="Aradska J."/>
            <person name="Bulat T."/>
            <person name="Smidak R."/>
            <person name="Sarate P."/>
            <person name="Gangsoo J."/>
            <person name="Sialana F."/>
            <person name="Bilban M."/>
            <person name="Lubec G."/>
        </authorList>
    </citation>
    <scope>NUCLEOTIDE SEQUENCE</scope>
    <source>
        <tissue evidence="5">Skin</tissue>
    </source>
</reference>
<dbReference type="Gene3D" id="3.30.450.260">
    <property type="entry name" value="Haem NO binding associated domain"/>
    <property type="match status" value="1"/>
</dbReference>
<dbReference type="GO" id="GO:0004383">
    <property type="term" value="F:guanylate cyclase activity"/>
    <property type="evidence" value="ECO:0007669"/>
    <property type="project" value="UniProtKB-EC"/>
</dbReference>
<keyword evidence="2" id="KW-0547">Nucleotide-binding</keyword>
<name>A0A0B6ZR53_9EUPU</name>
<dbReference type="InterPro" id="IPR011645">
    <property type="entry name" value="HNOB_dom_associated"/>
</dbReference>
<keyword evidence="3" id="KW-0141">cGMP biosynthesis</keyword>
<feature type="domain" description="Haem NO binding associated" evidence="4">
    <location>
        <begin position="1"/>
        <end position="68"/>
    </location>
</feature>
<evidence type="ECO:0000313" key="5">
    <source>
        <dbReference type="EMBL" id="CEK71124.1"/>
    </source>
</evidence>
<evidence type="ECO:0000256" key="2">
    <source>
        <dbReference type="ARBA" id="ARBA00022741"/>
    </source>
</evidence>
<feature type="non-terminal residue" evidence="5">
    <location>
        <position position="81"/>
    </location>
</feature>
<accession>A0A0B6ZR53</accession>
<feature type="non-terminal residue" evidence="5">
    <location>
        <position position="1"/>
    </location>
</feature>
<dbReference type="GO" id="GO:0000166">
    <property type="term" value="F:nucleotide binding"/>
    <property type="evidence" value="ECO:0007669"/>
    <property type="project" value="UniProtKB-KW"/>
</dbReference>